<organism evidence="1 2">
    <name type="scientific">Vicia faba</name>
    <name type="common">Broad bean</name>
    <name type="synonym">Faba vulgaris</name>
    <dbReference type="NCBI Taxonomy" id="3906"/>
    <lineage>
        <taxon>Eukaryota</taxon>
        <taxon>Viridiplantae</taxon>
        <taxon>Streptophyta</taxon>
        <taxon>Embryophyta</taxon>
        <taxon>Tracheophyta</taxon>
        <taxon>Spermatophyta</taxon>
        <taxon>Magnoliopsida</taxon>
        <taxon>eudicotyledons</taxon>
        <taxon>Gunneridae</taxon>
        <taxon>Pentapetalae</taxon>
        <taxon>rosids</taxon>
        <taxon>fabids</taxon>
        <taxon>Fabales</taxon>
        <taxon>Fabaceae</taxon>
        <taxon>Papilionoideae</taxon>
        <taxon>50 kb inversion clade</taxon>
        <taxon>NPAAA clade</taxon>
        <taxon>Hologalegina</taxon>
        <taxon>IRL clade</taxon>
        <taxon>Fabeae</taxon>
        <taxon>Vicia</taxon>
    </lineage>
</organism>
<sequence length="205" mass="22926">MGKGLGIAIVCPSSSMKAPLPHGERRILLFLAQQSIVSSPPPTDSMSHSFIWPSYTVDSHRKRLPYLFAAPSSFPPISATVQNHSTVASYFFLISFFKSAPHANHLLKTASDVATSSVSSVHHLPEDKSGVSLTLRLSMSDEDVKQFAETPREDEGKFRDWRGCLLWIVQAVLEPFLDCRFGIRWCEDKKPSLIELRYGEKGNNY</sequence>
<accession>A0AAV0YH67</accession>
<name>A0AAV0YH67_VICFA</name>
<evidence type="ECO:0000313" key="2">
    <source>
        <dbReference type="Proteomes" id="UP001157006"/>
    </source>
</evidence>
<protein>
    <submittedName>
        <fullName evidence="1">Uncharacterized protein</fullName>
    </submittedName>
</protein>
<evidence type="ECO:0000313" key="1">
    <source>
        <dbReference type="EMBL" id="CAI8585351.1"/>
    </source>
</evidence>
<dbReference type="AlphaFoldDB" id="A0AAV0YH67"/>
<keyword evidence="2" id="KW-1185">Reference proteome</keyword>
<dbReference type="EMBL" id="CATIWC010003589">
    <property type="protein sequence ID" value="CAI8585351.1"/>
    <property type="molecule type" value="Genomic_DNA"/>
</dbReference>
<reference evidence="1 2" key="1">
    <citation type="submission" date="2023-01" db="EMBL/GenBank/DDBJ databases">
        <authorList>
            <person name="Kreplak J."/>
        </authorList>
    </citation>
    <scope>NUCLEOTIDE SEQUENCE [LARGE SCALE GENOMIC DNA]</scope>
</reference>
<proteinExistence type="predicted"/>
<gene>
    <name evidence="1" type="ORF">VFH_U119200</name>
</gene>
<dbReference type="Proteomes" id="UP001157006">
    <property type="component" value="Unassembled WGS sequence"/>
</dbReference>
<comment type="caution">
    <text evidence="1">The sequence shown here is derived from an EMBL/GenBank/DDBJ whole genome shotgun (WGS) entry which is preliminary data.</text>
</comment>